<feature type="repeat" description="PPR" evidence="2">
    <location>
        <begin position="243"/>
        <end position="277"/>
    </location>
</feature>
<gene>
    <name evidence="3" type="ORF">GLYMA_13G169800</name>
</gene>
<dbReference type="eggNOG" id="KOG4197">
    <property type="taxonomic scope" value="Eukaryota"/>
</dbReference>
<dbReference type="HOGENOM" id="CLU_002706_0_1_1"/>
<dbReference type="STRING" id="3847.K7M093"/>
<dbReference type="GO" id="GO:0003723">
    <property type="term" value="F:RNA binding"/>
    <property type="evidence" value="ECO:0000318"/>
    <property type="project" value="GO_Central"/>
</dbReference>
<dbReference type="Proteomes" id="UP000008827">
    <property type="component" value="Chromosome 13"/>
</dbReference>
<dbReference type="PANTHER" id="PTHR47926">
    <property type="entry name" value="PENTATRICOPEPTIDE REPEAT-CONTAINING PROTEIN"/>
    <property type="match status" value="1"/>
</dbReference>
<dbReference type="PROSITE" id="PS51375">
    <property type="entry name" value="PPR"/>
    <property type="match status" value="2"/>
</dbReference>
<protein>
    <recommendedName>
        <fullName evidence="6">Pentatricopeptide repeat-containing protein</fullName>
    </recommendedName>
</protein>
<keyword evidence="5" id="KW-1185">Reference proteome</keyword>
<dbReference type="InParanoid" id="K7M093"/>
<dbReference type="InterPro" id="IPR002885">
    <property type="entry name" value="PPR_rpt"/>
</dbReference>
<evidence type="ECO:0000256" key="2">
    <source>
        <dbReference type="PROSITE-ProRule" id="PRU00708"/>
    </source>
</evidence>
<dbReference type="PaxDb" id="3847-GLYMA13G23875.1"/>
<reference evidence="4" key="2">
    <citation type="submission" date="2018-02" db="UniProtKB">
        <authorList>
            <consortium name="EnsemblPlants"/>
        </authorList>
    </citation>
    <scope>IDENTIFICATION</scope>
    <source>
        <strain evidence="4">Williams 82</strain>
    </source>
</reference>
<evidence type="ECO:0000256" key="1">
    <source>
        <dbReference type="ARBA" id="ARBA00022737"/>
    </source>
</evidence>
<dbReference type="FunFam" id="1.25.40.10:FF:000090">
    <property type="entry name" value="Pentatricopeptide repeat-containing protein, chloroplastic"/>
    <property type="match status" value="1"/>
</dbReference>
<dbReference type="Gene3D" id="1.25.40.10">
    <property type="entry name" value="Tetratricopeptide repeat domain"/>
    <property type="match status" value="2"/>
</dbReference>
<dbReference type="EnsemblPlants" id="KRH20315">
    <property type="protein sequence ID" value="KRH20315"/>
    <property type="gene ID" value="GLYMA_13G169800"/>
</dbReference>
<dbReference type="Pfam" id="PF01535">
    <property type="entry name" value="PPR"/>
    <property type="match status" value="3"/>
</dbReference>
<name>K7M093_SOYBN</name>
<dbReference type="InterPro" id="IPR011990">
    <property type="entry name" value="TPR-like_helical_dom_sf"/>
</dbReference>
<dbReference type="GO" id="GO:0009451">
    <property type="term" value="P:RNA modification"/>
    <property type="evidence" value="ECO:0000318"/>
    <property type="project" value="GO_Central"/>
</dbReference>
<dbReference type="OMA" id="DQMACRN"/>
<dbReference type="SMR" id="K7M093"/>
<evidence type="ECO:0000313" key="4">
    <source>
        <dbReference type="EnsemblPlants" id="KRH20315"/>
    </source>
</evidence>
<keyword evidence="1" id="KW-0677">Repeat</keyword>
<dbReference type="PANTHER" id="PTHR47926:SF382">
    <property type="entry name" value="PENTACOTRIPEPTIDE-REPEAT REGION OF PRORP DOMAIN-CONTAINING PROTEIN"/>
    <property type="match status" value="1"/>
</dbReference>
<evidence type="ECO:0008006" key="6">
    <source>
        <dbReference type="Google" id="ProtNLM"/>
    </source>
</evidence>
<dbReference type="AlphaFoldDB" id="K7M093"/>
<sequence length="359" mass="40145">MFSKCGSLDEATKVFHEMLHRDVAWIALVSCFSREMGRENVELSEFTSCSALKSGASLKALELGRQVHGLVVRMGHDLVGWKNDMMYNSMVFRCVRNRSYDEAVRVMGLVRPNVVALTSALVGCYENLDLWAGKQIHCVVDDSKELIGTIYTNKMISHALSVFDGISEKDVISWTCMIDVYGRNGQGGEAVEMFQEIKEDGSKVLPNSVTFLSVLLACGHSGLMEEGKNCFKLLREKYGLQPDSEHYVFYIDILGRAGNIEEVRSTYHTMVEQGTGPTTGVWVALLNACSLNQDVERGELAAKHVLQLEPYKASNIVLVSNFYAATDRWDWVDELRSIMRTKGLVKEVGNSWINVLGFN</sequence>
<reference evidence="3 4" key="1">
    <citation type="journal article" date="2010" name="Nature">
        <title>Genome sequence of the palaeopolyploid soybean.</title>
        <authorList>
            <person name="Schmutz J."/>
            <person name="Cannon S.B."/>
            <person name="Schlueter J."/>
            <person name="Ma J."/>
            <person name="Mitros T."/>
            <person name="Nelson W."/>
            <person name="Hyten D.L."/>
            <person name="Song Q."/>
            <person name="Thelen J.J."/>
            <person name="Cheng J."/>
            <person name="Xu D."/>
            <person name="Hellsten U."/>
            <person name="May G.D."/>
            <person name="Yu Y."/>
            <person name="Sakurai T."/>
            <person name="Umezawa T."/>
            <person name="Bhattacharyya M.K."/>
            <person name="Sandhu D."/>
            <person name="Valliyodan B."/>
            <person name="Lindquist E."/>
            <person name="Peto M."/>
            <person name="Grant D."/>
            <person name="Shu S."/>
            <person name="Goodstein D."/>
            <person name="Barry K."/>
            <person name="Futrell-Griggs M."/>
            <person name="Abernathy B."/>
            <person name="Du J."/>
            <person name="Tian Z."/>
            <person name="Zhu L."/>
            <person name="Gill N."/>
            <person name="Joshi T."/>
            <person name="Libault M."/>
            <person name="Sethuraman A."/>
            <person name="Zhang X.-C."/>
            <person name="Shinozaki K."/>
            <person name="Nguyen H.T."/>
            <person name="Wing R.A."/>
            <person name="Cregan P."/>
            <person name="Specht J."/>
            <person name="Grimwood J."/>
            <person name="Rokhsar D."/>
            <person name="Stacey G."/>
            <person name="Shoemaker R.C."/>
            <person name="Jackson S.A."/>
        </authorList>
    </citation>
    <scope>NUCLEOTIDE SEQUENCE [LARGE SCALE GENOMIC DNA]</scope>
    <source>
        <strain evidence="4">cv. Williams 82</strain>
        <tissue evidence="3">Callus</tissue>
    </source>
</reference>
<dbReference type="Gramene" id="KRH20315">
    <property type="protein sequence ID" value="KRH20315"/>
    <property type="gene ID" value="GLYMA_13G169800"/>
</dbReference>
<reference evidence="3" key="3">
    <citation type="submission" date="2018-07" db="EMBL/GenBank/DDBJ databases">
        <title>WGS assembly of Glycine max.</title>
        <authorList>
            <person name="Schmutz J."/>
            <person name="Cannon S."/>
            <person name="Schlueter J."/>
            <person name="Ma J."/>
            <person name="Mitros T."/>
            <person name="Nelson W."/>
            <person name="Hyten D."/>
            <person name="Song Q."/>
            <person name="Thelen J."/>
            <person name="Cheng J."/>
            <person name="Xu D."/>
            <person name="Hellsten U."/>
            <person name="May G."/>
            <person name="Yu Y."/>
            <person name="Sakurai T."/>
            <person name="Umezawa T."/>
            <person name="Bhattacharyya M."/>
            <person name="Sandhu D."/>
            <person name="Valliyodan B."/>
            <person name="Lindquist E."/>
            <person name="Peto M."/>
            <person name="Grant D."/>
            <person name="Shu S."/>
            <person name="Goodstein D."/>
            <person name="Barry K."/>
            <person name="Futrell-Griggs M."/>
            <person name="Abernathy B."/>
            <person name="Du J."/>
            <person name="Tian Z."/>
            <person name="Zhu L."/>
            <person name="Gill N."/>
            <person name="Joshi T."/>
            <person name="Libault M."/>
            <person name="Sethuraman A."/>
            <person name="Zhang X."/>
            <person name="Shinozaki K."/>
            <person name="Nguyen H."/>
            <person name="Wing R."/>
            <person name="Cregan P."/>
            <person name="Specht J."/>
            <person name="Grimwood J."/>
            <person name="Rokhsar D."/>
            <person name="Stacey G."/>
            <person name="Shoemaker R."/>
            <person name="Jackson S."/>
        </authorList>
    </citation>
    <scope>NUCLEOTIDE SEQUENCE</scope>
    <source>
        <tissue evidence="3">Callus</tissue>
    </source>
</reference>
<dbReference type="InterPro" id="IPR046848">
    <property type="entry name" value="E_motif"/>
</dbReference>
<dbReference type="Pfam" id="PF13041">
    <property type="entry name" value="PPR_2"/>
    <property type="match status" value="1"/>
</dbReference>
<evidence type="ECO:0000313" key="5">
    <source>
        <dbReference type="Proteomes" id="UP000008827"/>
    </source>
</evidence>
<dbReference type="FunCoup" id="K7M093">
    <property type="interactions" value="103"/>
</dbReference>
<feature type="repeat" description="PPR" evidence="2">
    <location>
        <begin position="170"/>
        <end position="204"/>
    </location>
</feature>
<dbReference type="NCBIfam" id="TIGR00756">
    <property type="entry name" value="PPR"/>
    <property type="match status" value="2"/>
</dbReference>
<accession>K7M093</accession>
<dbReference type="EMBL" id="CM000846">
    <property type="protein sequence ID" value="KRH20315.1"/>
    <property type="molecule type" value="Genomic_DNA"/>
</dbReference>
<dbReference type="Pfam" id="PF20431">
    <property type="entry name" value="E_motif"/>
    <property type="match status" value="1"/>
</dbReference>
<proteinExistence type="predicted"/>
<evidence type="ECO:0000313" key="3">
    <source>
        <dbReference type="EMBL" id="KRH20315.1"/>
    </source>
</evidence>
<organism evidence="4">
    <name type="scientific">Glycine max</name>
    <name type="common">Soybean</name>
    <name type="synonym">Glycine hispida</name>
    <dbReference type="NCBI Taxonomy" id="3847"/>
    <lineage>
        <taxon>Eukaryota</taxon>
        <taxon>Viridiplantae</taxon>
        <taxon>Streptophyta</taxon>
        <taxon>Embryophyta</taxon>
        <taxon>Tracheophyta</taxon>
        <taxon>Spermatophyta</taxon>
        <taxon>Magnoliopsida</taxon>
        <taxon>eudicotyledons</taxon>
        <taxon>Gunneridae</taxon>
        <taxon>Pentapetalae</taxon>
        <taxon>rosids</taxon>
        <taxon>fabids</taxon>
        <taxon>Fabales</taxon>
        <taxon>Fabaceae</taxon>
        <taxon>Papilionoideae</taxon>
        <taxon>50 kb inversion clade</taxon>
        <taxon>NPAAA clade</taxon>
        <taxon>indigoferoid/millettioid clade</taxon>
        <taxon>Phaseoleae</taxon>
        <taxon>Glycine</taxon>
        <taxon>Glycine subgen. Soja</taxon>
    </lineage>
</organism>
<dbReference type="InterPro" id="IPR046960">
    <property type="entry name" value="PPR_At4g14850-like_plant"/>
</dbReference>